<dbReference type="Proteomes" id="UP001562065">
    <property type="component" value="Unassembled WGS sequence"/>
</dbReference>
<evidence type="ECO:0000256" key="1">
    <source>
        <dbReference type="ARBA" id="ARBA00006499"/>
    </source>
</evidence>
<dbReference type="EMBL" id="JBGCUO010000001">
    <property type="protein sequence ID" value="MEY1660641.1"/>
    <property type="molecule type" value="Genomic_DNA"/>
</dbReference>
<dbReference type="SUPFAM" id="SSF53474">
    <property type="entry name" value="alpha/beta-Hydrolases"/>
    <property type="match status" value="1"/>
</dbReference>
<dbReference type="RefSeq" id="WP_369453887.1">
    <property type="nucleotide sequence ID" value="NZ_JBGCUO010000001.1"/>
</dbReference>
<evidence type="ECO:0000313" key="4">
    <source>
        <dbReference type="EMBL" id="MEY1660641.1"/>
    </source>
</evidence>
<keyword evidence="5" id="KW-1185">Reference proteome</keyword>
<dbReference type="PANTHER" id="PTHR10655">
    <property type="entry name" value="LYSOPHOSPHOLIPASE-RELATED"/>
    <property type="match status" value="1"/>
</dbReference>
<protein>
    <submittedName>
        <fullName evidence="4">Alpha/beta hydrolase</fullName>
    </submittedName>
</protein>
<dbReference type="InterPro" id="IPR050565">
    <property type="entry name" value="LYPA1-2/EST-like"/>
</dbReference>
<reference evidence="4 5" key="1">
    <citation type="submission" date="2024-07" db="EMBL/GenBank/DDBJ databases">
        <authorList>
            <person name="Ren Q."/>
        </authorList>
    </citation>
    <scope>NUCLEOTIDE SEQUENCE [LARGE SCALE GENOMIC DNA]</scope>
    <source>
        <strain evidence="4 5">REN37</strain>
    </source>
</reference>
<organism evidence="4 5">
    <name type="scientific">Isoalcanivorax beigongshangi</name>
    <dbReference type="NCBI Taxonomy" id="3238810"/>
    <lineage>
        <taxon>Bacteria</taxon>
        <taxon>Pseudomonadati</taxon>
        <taxon>Pseudomonadota</taxon>
        <taxon>Gammaproteobacteria</taxon>
        <taxon>Oceanospirillales</taxon>
        <taxon>Alcanivoracaceae</taxon>
        <taxon>Isoalcanivorax</taxon>
    </lineage>
</organism>
<evidence type="ECO:0000259" key="3">
    <source>
        <dbReference type="Pfam" id="PF02230"/>
    </source>
</evidence>
<dbReference type="InterPro" id="IPR029058">
    <property type="entry name" value="AB_hydrolase_fold"/>
</dbReference>
<comment type="caution">
    <text evidence="4">The sequence shown here is derived from an EMBL/GenBank/DDBJ whole genome shotgun (WGS) entry which is preliminary data.</text>
</comment>
<dbReference type="Gene3D" id="3.40.50.1820">
    <property type="entry name" value="alpha/beta hydrolase"/>
    <property type="match status" value="1"/>
</dbReference>
<name>A0ABV4AEZ5_9GAMM</name>
<dbReference type="InterPro" id="IPR003140">
    <property type="entry name" value="PLipase/COase/thioEstase"/>
</dbReference>
<sequence>MSLLPHLRLEPTQSADACVIWLHGLGASGDDFAPVARYLALPKVRFILPHAPQMPVTVNNGHIMPAWYDLRASGRNDAVDTEGVQHSATQIAAFIDAERAAGMAADRIVLAGFSQGGAVAYHTALSYPQRLGGLLACSTYLATSDSLIRSDANHDLPIAVHHGHHDEVVMPARGKSAISQLQQWGYPVTEQWYPMGHEVCMPQLDDVRDWMLARLA</sequence>
<evidence type="ECO:0000313" key="5">
    <source>
        <dbReference type="Proteomes" id="UP001562065"/>
    </source>
</evidence>
<dbReference type="GO" id="GO:0016787">
    <property type="term" value="F:hydrolase activity"/>
    <property type="evidence" value="ECO:0007669"/>
    <property type="project" value="UniProtKB-KW"/>
</dbReference>
<dbReference type="PANTHER" id="PTHR10655:SF17">
    <property type="entry name" value="LYSOPHOSPHOLIPASE-LIKE PROTEIN 1"/>
    <property type="match status" value="1"/>
</dbReference>
<evidence type="ECO:0000256" key="2">
    <source>
        <dbReference type="ARBA" id="ARBA00022801"/>
    </source>
</evidence>
<dbReference type="Pfam" id="PF02230">
    <property type="entry name" value="Abhydrolase_2"/>
    <property type="match status" value="1"/>
</dbReference>
<keyword evidence="2 4" id="KW-0378">Hydrolase</keyword>
<proteinExistence type="inferred from homology"/>
<accession>A0ABV4AEZ5</accession>
<comment type="similarity">
    <text evidence="1">Belongs to the AB hydrolase superfamily. AB hydrolase 2 family.</text>
</comment>
<feature type="domain" description="Phospholipase/carboxylesterase/thioesterase" evidence="3">
    <location>
        <begin position="10"/>
        <end position="210"/>
    </location>
</feature>
<gene>
    <name evidence="4" type="ORF">AB5I84_00595</name>
</gene>